<evidence type="ECO:0000313" key="2">
    <source>
        <dbReference type="Proteomes" id="UP000290172"/>
    </source>
</evidence>
<protein>
    <submittedName>
        <fullName evidence="1">Uncharacterized protein</fullName>
    </submittedName>
</protein>
<dbReference type="EMBL" id="PDKJ01000003">
    <property type="protein sequence ID" value="RXJ69110.1"/>
    <property type="molecule type" value="Genomic_DNA"/>
</dbReference>
<comment type="caution">
    <text evidence="1">The sequence shown here is derived from an EMBL/GenBank/DDBJ whole genome shotgun (WGS) entry which is preliminary data.</text>
</comment>
<accession>A0A4Q0YF21</accession>
<proteinExistence type="predicted"/>
<dbReference type="AlphaFoldDB" id="A0A4Q0YF21"/>
<evidence type="ECO:0000313" key="1">
    <source>
        <dbReference type="EMBL" id="RXJ69110.1"/>
    </source>
</evidence>
<name>A0A4Q0YF21_9BACT</name>
<sequence length="212" mass="23748">MPVPFYPDSEYTDKQALALLTTAAKYMLDEDSQNNYDENIHDIGVNQFTKKELNNAIEYLKTNSQGQYFIDTYKESMKAQPYFTATKEQKEDNDWTPDFTVDLYNQGVGPIFLPTRVGTVIGNGVKEVSPIIIGGTGQLYDDVTLKAISKAYNIAPNLTSKYILNNTKINESIIDGITDYYLLGIPSNSKVGYLIGGYGLVSDYLDKNKDNK</sequence>
<reference evidence="1 2" key="1">
    <citation type="submission" date="2017-10" db="EMBL/GenBank/DDBJ databases">
        <title>Genomics of the genus Arcobacter.</title>
        <authorList>
            <person name="Perez-Cataluna A."/>
            <person name="Figueras M.J."/>
        </authorList>
    </citation>
    <scope>NUCLEOTIDE SEQUENCE [LARGE SCALE GENOMIC DNA]</scope>
    <source>
        <strain evidence="1 2">CECT 8993</strain>
    </source>
</reference>
<gene>
    <name evidence="1" type="ORF">CRV08_03615</name>
</gene>
<dbReference type="Proteomes" id="UP000290172">
    <property type="component" value="Unassembled WGS sequence"/>
</dbReference>
<dbReference type="RefSeq" id="WP_128979181.1">
    <property type="nucleotide sequence ID" value="NZ_PDKJ01000003.1"/>
</dbReference>
<organism evidence="1 2">
    <name type="scientific">Halarcobacter ebronensis</name>
    <dbReference type="NCBI Taxonomy" id="1462615"/>
    <lineage>
        <taxon>Bacteria</taxon>
        <taxon>Pseudomonadati</taxon>
        <taxon>Campylobacterota</taxon>
        <taxon>Epsilonproteobacteria</taxon>
        <taxon>Campylobacterales</taxon>
        <taxon>Arcobacteraceae</taxon>
        <taxon>Halarcobacter</taxon>
    </lineage>
</organism>